<dbReference type="EMBL" id="KN840507">
    <property type="protein sequence ID" value="KIP06934.1"/>
    <property type="molecule type" value="Genomic_DNA"/>
</dbReference>
<feature type="domain" description="DUF6534" evidence="2">
    <location>
        <begin position="4"/>
        <end position="37"/>
    </location>
</feature>
<reference evidence="3 4" key="1">
    <citation type="journal article" date="2014" name="PLoS Genet.">
        <title>Analysis of the Phlebiopsis gigantea genome, transcriptome and secretome provides insight into its pioneer colonization strategies of wood.</title>
        <authorList>
            <person name="Hori C."/>
            <person name="Ishida T."/>
            <person name="Igarashi K."/>
            <person name="Samejima M."/>
            <person name="Suzuki H."/>
            <person name="Master E."/>
            <person name="Ferreira P."/>
            <person name="Ruiz-Duenas F.J."/>
            <person name="Held B."/>
            <person name="Canessa P."/>
            <person name="Larrondo L.F."/>
            <person name="Schmoll M."/>
            <person name="Druzhinina I.S."/>
            <person name="Kubicek C.P."/>
            <person name="Gaskell J.A."/>
            <person name="Kersten P."/>
            <person name="St John F."/>
            <person name="Glasner J."/>
            <person name="Sabat G."/>
            <person name="Splinter BonDurant S."/>
            <person name="Syed K."/>
            <person name="Yadav J."/>
            <person name="Mgbeahuruike A.C."/>
            <person name="Kovalchuk A."/>
            <person name="Asiegbu F.O."/>
            <person name="Lackner G."/>
            <person name="Hoffmeister D."/>
            <person name="Rencoret J."/>
            <person name="Gutierrez A."/>
            <person name="Sun H."/>
            <person name="Lindquist E."/>
            <person name="Barry K."/>
            <person name="Riley R."/>
            <person name="Grigoriev I.V."/>
            <person name="Henrissat B."/>
            <person name="Kues U."/>
            <person name="Berka R.M."/>
            <person name="Martinez A.T."/>
            <person name="Covert S.F."/>
            <person name="Blanchette R.A."/>
            <person name="Cullen D."/>
        </authorList>
    </citation>
    <scope>NUCLEOTIDE SEQUENCE [LARGE SCALE GENOMIC DNA]</scope>
    <source>
        <strain evidence="3 4">11061_1 CR5-6</strain>
    </source>
</reference>
<proteinExistence type="predicted"/>
<sequence length="94" mass="10186">MHIQYATMPHNFIFIAFAMVLPKLFLNSLLALLNSRDVMRDMYDGQPVSIHFSKFVTPNGPSNDQVGVIPGKAEAIASTPNASSLGYDGVDCVA</sequence>
<evidence type="ECO:0000313" key="3">
    <source>
        <dbReference type="EMBL" id="KIP06934.1"/>
    </source>
</evidence>
<accession>A0A0C3NP92</accession>
<keyword evidence="4" id="KW-1185">Reference proteome</keyword>
<keyword evidence="1" id="KW-0472">Membrane</keyword>
<dbReference type="AlphaFoldDB" id="A0A0C3NP92"/>
<keyword evidence="1" id="KW-1133">Transmembrane helix</keyword>
<dbReference type="Pfam" id="PF20152">
    <property type="entry name" value="DUF6534"/>
    <property type="match status" value="1"/>
</dbReference>
<gene>
    <name evidence="3" type="ORF">PHLGIDRAFT_441751</name>
</gene>
<organism evidence="3 4">
    <name type="scientific">Phlebiopsis gigantea (strain 11061_1 CR5-6)</name>
    <name type="common">White-rot fungus</name>
    <name type="synonym">Peniophora gigantea</name>
    <dbReference type="NCBI Taxonomy" id="745531"/>
    <lineage>
        <taxon>Eukaryota</taxon>
        <taxon>Fungi</taxon>
        <taxon>Dikarya</taxon>
        <taxon>Basidiomycota</taxon>
        <taxon>Agaricomycotina</taxon>
        <taxon>Agaricomycetes</taxon>
        <taxon>Polyporales</taxon>
        <taxon>Phanerochaetaceae</taxon>
        <taxon>Phlebiopsis</taxon>
    </lineage>
</organism>
<dbReference type="HOGENOM" id="CLU_2386932_0_0_1"/>
<dbReference type="Proteomes" id="UP000053257">
    <property type="component" value="Unassembled WGS sequence"/>
</dbReference>
<protein>
    <recommendedName>
        <fullName evidence="2">DUF6534 domain-containing protein</fullName>
    </recommendedName>
</protein>
<evidence type="ECO:0000313" key="4">
    <source>
        <dbReference type="Proteomes" id="UP000053257"/>
    </source>
</evidence>
<keyword evidence="1" id="KW-0812">Transmembrane</keyword>
<evidence type="ECO:0000259" key="2">
    <source>
        <dbReference type="Pfam" id="PF20152"/>
    </source>
</evidence>
<evidence type="ECO:0000256" key="1">
    <source>
        <dbReference type="SAM" id="Phobius"/>
    </source>
</evidence>
<feature type="transmembrane region" description="Helical" evidence="1">
    <location>
        <begin position="12"/>
        <end position="33"/>
    </location>
</feature>
<dbReference type="InterPro" id="IPR045339">
    <property type="entry name" value="DUF6534"/>
</dbReference>
<name>A0A0C3NP92_PHLG1</name>